<dbReference type="NCBIfam" id="TIGR00423">
    <property type="entry name" value="CofH family radical SAM protein"/>
    <property type="match status" value="1"/>
</dbReference>
<keyword evidence="4 6" id="KW-0408">Iron</keyword>
<dbReference type="PATRIC" id="fig|580047.4.peg.847"/>
<feature type="domain" description="Radical SAM core" evidence="9">
    <location>
        <begin position="57"/>
        <end position="297"/>
    </location>
</feature>
<comment type="catalytic activity">
    <reaction evidence="6">
        <text>dehypoxanthine futalosine + S-adenosyl-L-methionine = cyclic dehypoxanthinylfutalosinate + 5'-deoxyadenosine + L-methionine + H(+)</text>
        <dbReference type="Rhea" id="RHEA:33083"/>
        <dbReference type="ChEBI" id="CHEBI:15378"/>
        <dbReference type="ChEBI" id="CHEBI:17319"/>
        <dbReference type="ChEBI" id="CHEBI:57844"/>
        <dbReference type="ChEBI" id="CHEBI:58864"/>
        <dbReference type="ChEBI" id="CHEBI:59789"/>
        <dbReference type="ChEBI" id="CHEBI:64270"/>
        <dbReference type="EC" id="1.21.98.1"/>
    </reaction>
</comment>
<dbReference type="EC" id="1.21.98.1" evidence="6"/>
<dbReference type="AlphaFoldDB" id="G4NPI6"/>
<dbReference type="GO" id="GO:0016765">
    <property type="term" value="F:transferase activity, transferring alkyl or aryl (other than methyl) groups"/>
    <property type="evidence" value="ECO:0007669"/>
    <property type="project" value="InterPro"/>
</dbReference>
<keyword evidence="2 6" id="KW-0949">S-adenosyl-L-methionine</keyword>
<dbReference type="InterPro" id="IPR034405">
    <property type="entry name" value="F420"/>
</dbReference>
<keyword evidence="5 6" id="KW-0411">Iron-sulfur</keyword>
<dbReference type="InterPro" id="IPR013785">
    <property type="entry name" value="Aldolase_TIM"/>
</dbReference>
<keyword evidence="6" id="KW-0560">Oxidoreductase</keyword>
<dbReference type="SFLD" id="SFLDS00029">
    <property type="entry name" value="Radical_SAM"/>
    <property type="match status" value="1"/>
</dbReference>
<dbReference type="UniPathway" id="UPA00079"/>
<comment type="similarity">
    <text evidence="6">Belongs to the radical SAM superfamily. MqnC family.</text>
</comment>
<dbReference type="InterPro" id="IPR022431">
    <property type="entry name" value="Cyclic_DHFL_synthase_mqnC"/>
</dbReference>
<evidence type="ECO:0000256" key="4">
    <source>
        <dbReference type="ARBA" id="ARBA00023004"/>
    </source>
</evidence>
<dbReference type="Pfam" id="PF04055">
    <property type="entry name" value="Radical_SAM"/>
    <property type="match status" value="1"/>
</dbReference>
<comment type="cofactor">
    <cofactor evidence="6 7">
        <name>[4Fe-4S] cluster</name>
        <dbReference type="ChEBI" id="CHEBI:49883"/>
    </cofactor>
    <text evidence="6 7">Binds 1 [4Fe-4S] cluster. The cluster is coordinated with 3 cysteines and an exchangeable S-adenosyl-L-methionine.</text>
</comment>
<evidence type="ECO:0000256" key="8">
    <source>
        <dbReference type="PIRSR" id="PIRSR004762-2"/>
    </source>
</evidence>
<dbReference type="InterPro" id="IPR020050">
    <property type="entry name" value="FO_synthase_su2"/>
</dbReference>
<dbReference type="EMBL" id="CP002401">
    <property type="protein sequence ID" value="AEP35659.1"/>
    <property type="molecule type" value="Genomic_DNA"/>
</dbReference>
<dbReference type="Pfam" id="PF19288">
    <property type="entry name" value="CofH_C"/>
    <property type="match status" value="1"/>
</dbReference>
<feature type="binding site" evidence="6 7">
    <location>
        <position position="80"/>
    </location>
    <ligand>
        <name>[4Fe-4S] cluster</name>
        <dbReference type="ChEBI" id="CHEBI:49883"/>
        <note>4Fe-4S-S-AdoMet</note>
    </ligand>
</feature>
<reference evidence="10 11" key="1">
    <citation type="journal article" date="2011" name="J. Exp. Med.">
        <title>A live-attenuated chlamydial vaccine protects against trachoma in nonhuman primates.</title>
        <authorList>
            <person name="Kari L."/>
            <person name="Whitmire W.M."/>
            <person name="Olivares-Zavaleta N."/>
            <person name="Goheen M.M."/>
            <person name="Taylor L.D."/>
            <person name="Carlson J.H."/>
            <person name="Sturdevant G.L."/>
            <person name="Lu C."/>
            <person name="Bakios L.E."/>
            <person name="Randall L.B."/>
            <person name="Parnell M.J."/>
            <person name="Zhong G."/>
            <person name="Caldwell H.D."/>
        </authorList>
    </citation>
    <scope>NUCLEOTIDE SEQUENCE [LARGE SCALE GENOMIC DNA]</scope>
    <source>
        <strain evidence="10 11">A2497</strain>
    </source>
</reference>
<keyword evidence="3 6" id="KW-0479">Metal-binding</keyword>
<dbReference type="GO" id="GO:0044689">
    <property type="term" value="F:7,8-didemethyl-8-hydroxy-5-deazariboflavin synthase activity"/>
    <property type="evidence" value="ECO:0007669"/>
    <property type="project" value="TreeGrafter"/>
</dbReference>
<proteinExistence type="inferred from homology"/>
<dbReference type="GO" id="GO:0005506">
    <property type="term" value="F:iron ion binding"/>
    <property type="evidence" value="ECO:0007669"/>
    <property type="project" value="UniProtKB-UniRule"/>
</dbReference>
<feature type="binding site" evidence="6 7">
    <location>
        <position position="83"/>
    </location>
    <ligand>
        <name>[4Fe-4S] cluster</name>
        <dbReference type="ChEBI" id="CHEBI:49883"/>
        <note>4Fe-4S-S-AdoMet</note>
    </ligand>
</feature>
<dbReference type="SUPFAM" id="SSF102114">
    <property type="entry name" value="Radical SAM enzymes"/>
    <property type="match status" value="1"/>
</dbReference>
<dbReference type="NCBIfam" id="TIGR03699">
    <property type="entry name" value="menaquin_MqnC"/>
    <property type="match status" value="1"/>
</dbReference>
<dbReference type="KEGG" id="cra:CTO_0837"/>
<dbReference type="PANTHER" id="PTHR43076:SF1">
    <property type="entry name" value="LIPOYL SYNTHASE 2"/>
    <property type="match status" value="1"/>
</dbReference>
<evidence type="ECO:0000259" key="9">
    <source>
        <dbReference type="PROSITE" id="PS51918"/>
    </source>
</evidence>
<keyword evidence="1 6" id="KW-0004">4Fe-4S</keyword>
<dbReference type="PANTHER" id="PTHR43076">
    <property type="entry name" value="FO SYNTHASE (COFH)"/>
    <property type="match status" value="1"/>
</dbReference>
<evidence type="ECO:0000256" key="6">
    <source>
        <dbReference type="HAMAP-Rule" id="MF_00992"/>
    </source>
</evidence>
<dbReference type="PIRSF" id="PIRSF004762">
    <property type="entry name" value="CHP00423"/>
    <property type="match status" value="1"/>
</dbReference>
<feature type="binding site" evidence="6 7">
    <location>
        <position position="76"/>
    </location>
    <ligand>
        <name>[4Fe-4S] cluster</name>
        <dbReference type="ChEBI" id="CHEBI:49883"/>
        <note>4Fe-4S-S-AdoMet</note>
    </ligand>
</feature>
<dbReference type="GO" id="GO:0046992">
    <property type="term" value="F:oxidoreductase activity, acting on X-H and Y-H to form an X-Y bond"/>
    <property type="evidence" value="ECO:0007669"/>
    <property type="project" value="UniProtKB-UniRule"/>
</dbReference>
<dbReference type="SFLD" id="SFLDF00342">
    <property type="entry name" value="cyclic_dehypoxanthine_futalosi"/>
    <property type="match status" value="1"/>
</dbReference>
<evidence type="ECO:0000313" key="11">
    <source>
        <dbReference type="Proteomes" id="UP000009287"/>
    </source>
</evidence>
<dbReference type="PROSITE" id="PS51918">
    <property type="entry name" value="RADICAL_SAM"/>
    <property type="match status" value="1"/>
</dbReference>
<dbReference type="InterPro" id="IPR058240">
    <property type="entry name" value="rSAM_sf"/>
</dbReference>
<evidence type="ECO:0000256" key="2">
    <source>
        <dbReference type="ARBA" id="ARBA00022691"/>
    </source>
</evidence>
<dbReference type="GO" id="GO:0009234">
    <property type="term" value="P:menaquinone biosynthetic process"/>
    <property type="evidence" value="ECO:0007669"/>
    <property type="project" value="UniProtKB-UniRule"/>
</dbReference>
<dbReference type="SFLD" id="SFLDG01389">
    <property type="entry name" value="menaquinone_synthsis_involved"/>
    <property type="match status" value="1"/>
</dbReference>
<comment type="pathway">
    <text evidence="6">Quinol/quinone metabolism; menaquinone biosynthesis.</text>
</comment>
<dbReference type="Gene3D" id="3.20.20.70">
    <property type="entry name" value="Aldolase class I"/>
    <property type="match status" value="1"/>
</dbReference>
<name>G4NPI6_CHLT4</name>
<feature type="binding site" evidence="8">
    <location>
        <position position="302"/>
    </location>
    <ligand>
        <name>(3R)-3-methyl-D-ornithine</name>
        <dbReference type="ChEBI" id="CHEBI:64642"/>
    </ligand>
</feature>
<feature type="binding site" evidence="8">
    <location>
        <position position="82"/>
    </location>
    <ligand>
        <name>S-adenosyl-L-methionine</name>
        <dbReference type="ChEBI" id="CHEBI:59789"/>
    </ligand>
</feature>
<evidence type="ECO:0000313" key="10">
    <source>
        <dbReference type="EMBL" id="AEP35659.1"/>
    </source>
</evidence>
<comment type="function">
    <text evidence="6">Radical SAM enzyme that catalyzes the cyclization of dehypoxanthine futalosine (DHFL) into cyclic dehypoxanthine futalosine (CDHFL), a step in the biosynthesis of menaquinone (MK, vitamin K2).</text>
</comment>
<feature type="binding site" evidence="8">
    <location>
        <position position="152"/>
    </location>
    <ligand>
        <name>(3R)-3-methyl-D-ornithine</name>
        <dbReference type="ChEBI" id="CHEBI:64642"/>
    </ligand>
</feature>
<organism evidence="10 11">
    <name type="scientific">Chlamydia trachomatis serovar A (strain A2497)</name>
    <dbReference type="NCBI Taxonomy" id="580047"/>
    <lineage>
        <taxon>Bacteria</taxon>
        <taxon>Pseudomonadati</taxon>
        <taxon>Chlamydiota</taxon>
        <taxon>Chlamydiia</taxon>
        <taxon>Chlamydiales</taxon>
        <taxon>Chlamydiaceae</taxon>
        <taxon>Chlamydia/Chlamydophila group</taxon>
        <taxon>Chlamydia</taxon>
    </lineage>
</organism>
<dbReference type="InterPro" id="IPR045567">
    <property type="entry name" value="CofH/MnqC-like_C"/>
</dbReference>
<evidence type="ECO:0000256" key="5">
    <source>
        <dbReference type="ARBA" id="ARBA00023014"/>
    </source>
</evidence>
<evidence type="ECO:0000256" key="3">
    <source>
        <dbReference type="ARBA" id="ARBA00022723"/>
    </source>
</evidence>
<dbReference type="InterPro" id="IPR007197">
    <property type="entry name" value="rSAM"/>
</dbReference>
<protein>
    <recommendedName>
        <fullName evidence="6">Cyclic dehypoxanthine futalosine synthase</fullName>
        <shortName evidence="6">Cyclic DHFL synthase</shortName>
        <ecNumber evidence="6">1.21.98.1</ecNumber>
    </recommendedName>
    <alternativeName>
        <fullName evidence="6">Dehypoxanthine futalosine cyclase</fullName>
        <shortName evidence="6">DHFL cyclase</shortName>
    </alternativeName>
    <alternativeName>
        <fullName evidence="6">Menaquinone biosynthetic enzyme MqnC</fullName>
    </alternativeName>
</protein>
<accession>G4NPI6</accession>
<dbReference type="Proteomes" id="UP000009287">
    <property type="component" value="Chromosome"/>
</dbReference>
<dbReference type="GO" id="GO:0051539">
    <property type="term" value="F:4 iron, 4 sulfur cluster binding"/>
    <property type="evidence" value="ECO:0007669"/>
    <property type="project" value="UniProtKB-KW"/>
</dbReference>
<evidence type="ECO:0000256" key="1">
    <source>
        <dbReference type="ARBA" id="ARBA00022485"/>
    </source>
</evidence>
<keyword evidence="6" id="KW-0474">Menaquinone biosynthesis</keyword>
<evidence type="ECO:0000256" key="7">
    <source>
        <dbReference type="PIRSR" id="PIRSR004762-1"/>
    </source>
</evidence>
<dbReference type="SFLD" id="SFLDG01064">
    <property type="entry name" value="F420__menaquinone_cofactor_bio"/>
    <property type="match status" value="1"/>
</dbReference>
<dbReference type="HAMAP" id="MF_00992">
    <property type="entry name" value="MqnC"/>
    <property type="match status" value="1"/>
</dbReference>
<sequence length="371" mass="42056">MTKKTIGSQSLLWQCIIVNGFMGSPARTSFQEGLRLFLYSPLEELRIHADSLRKQRYPQNTITYVLDANPNYTNICKIDCAFCAFYRKPHSSNAYLLSFDEFRQLMQRYVQAGIKTVLLQGGVHPQIGIDYLETLVSITKKEFPSLHPHFFSAVEIAHAAQISGISTEQALERLWEAGQRTIPGGGAEILSERIRKQISPKKMGPDGWIQFHKLAHRLGFRSTATMMFGHVESPEDILLHLQTLRDAQDENPGFFSFIPWSYKPNNTALGRRVPHQASPELYYRILAVARIFLDNFDHIAASWFGEGKEEGVKGLFYGADDFGGTILDESVHKCTGWDLQSSEKEICAMLLQAGFTPVERDTFYRPLSLAR</sequence>
<gene>
    <name evidence="6" type="primary">mqnC</name>
    <name evidence="10" type="ordered locus">CTO_0837</name>
</gene>
<feature type="binding site" evidence="8">
    <location>
        <position position="188"/>
    </location>
    <ligand>
        <name>S-adenosyl-L-methionine</name>
        <dbReference type="ChEBI" id="CHEBI:59789"/>
    </ligand>
</feature>